<protein>
    <submittedName>
        <fullName evidence="14">Uncharacterized protein</fullName>
    </submittedName>
</protein>
<feature type="region of interest" description="Disordered" evidence="9">
    <location>
        <begin position="472"/>
        <end position="502"/>
    </location>
</feature>
<dbReference type="SUPFAM" id="SSF57362">
    <property type="entry name" value="BPTI-like"/>
    <property type="match status" value="2"/>
</dbReference>
<dbReference type="Gene3D" id="4.10.410.10">
    <property type="entry name" value="Pancreatic trypsin inhibitor Kunitz domain"/>
    <property type="match status" value="2"/>
</dbReference>
<feature type="signal peptide" evidence="11">
    <location>
        <begin position="1"/>
        <end position="24"/>
    </location>
</feature>
<evidence type="ECO:0000256" key="2">
    <source>
        <dbReference type="ARBA" id="ARBA00022692"/>
    </source>
</evidence>
<dbReference type="OrthoDB" id="2019384at2759"/>
<dbReference type="PROSITE" id="PS50068">
    <property type="entry name" value="LDLRA_2"/>
    <property type="match status" value="1"/>
</dbReference>
<dbReference type="PANTHER" id="PTHR46750">
    <property type="entry name" value="KUNITZ-TYPE PROTEASE INHIBITOR 1"/>
    <property type="match status" value="1"/>
</dbReference>
<dbReference type="PROSITE" id="PS00280">
    <property type="entry name" value="BPTI_KUNITZ_1"/>
    <property type="match status" value="2"/>
</dbReference>
<evidence type="ECO:0000256" key="7">
    <source>
        <dbReference type="ARBA" id="ARBA00023180"/>
    </source>
</evidence>
<evidence type="ECO:0000256" key="3">
    <source>
        <dbReference type="ARBA" id="ARBA00022729"/>
    </source>
</evidence>
<keyword evidence="15" id="KW-1185">Reference proteome</keyword>
<dbReference type="Pfam" id="PF22352">
    <property type="entry name" value="K319L-like_PKD"/>
    <property type="match status" value="1"/>
</dbReference>
<dbReference type="FunFam" id="4.10.410.10:FF:000006">
    <property type="entry name" value="Serine peptidase inhibitor, Kunitz type 1"/>
    <property type="match status" value="1"/>
</dbReference>
<dbReference type="SMART" id="SM00765">
    <property type="entry name" value="MANEC"/>
    <property type="match status" value="1"/>
</dbReference>
<dbReference type="Pfam" id="PF07502">
    <property type="entry name" value="MANEC"/>
    <property type="match status" value="1"/>
</dbReference>
<evidence type="ECO:0000256" key="5">
    <source>
        <dbReference type="ARBA" id="ARBA00023136"/>
    </source>
</evidence>
<keyword evidence="2 10" id="KW-0812">Transmembrane</keyword>
<organism evidence="14 15">
    <name type="scientific">Synaphobranchus kaupii</name>
    <name type="common">Kaup's arrowtooth eel</name>
    <dbReference type="NCBI Taxonomy" id="118154"/>
    <lineage>
        <taxon>Eukaryota</taxon>
        <taxon>Metazoa</taxon>
        <taxon>Chordata</taxon>
        <taxon>Craniata</taxon>
        <taxon>Vertebrata</taxon>
        <taxon>Euteleostomi</taxon>
        <taxon>Actinopterygii</taxon>
        <taxon>Neopterygii</taxon>
        <taxon>Teleostei</taxon>
        <taxon>Anguilliformes</taxon>
        <taxon>Synaphobranchidae</taxon>
        <taxon>Synaphobranchus</taxon>
    </lineage>
</organism>
<dbReference type="InterPro" id="IPR013783">
    <property type="entry name" value="Ig-like_fold"/>
</dbReference>
<feature type="domain" description="BPTI/Kunitz inhibitor" evidence="12">
    <location>
        <begin position="240"/>
        <end position="290"/>
    </location>
</feature>
<comment type="subcellular location">
    <subcellularLocation>
        <location evidence="1">Membrane</location>
    </subcellularLocation>
</comment>
<dbReference type="PRINTS" id="PR00759">
    <property type="entry name" value="BASICPTASE"/>
</dbReference>
<keyword evidence="7" id="KW-0325">Glycoprotein</keyword>
<dbReference type="GO" id="GO:0004867">
    <property type="term" value="F:serine-type endopeptidase inhibitor activity"/>
    <property type="evidence" value="ECO:0007669"/>
    <property type="project" value="InterPro"/>
</dbReference>
<dbReference type="GO" id="GO:0060429">
    <property type="term" value="P:epithelium development"/>
    <property type="evidence" value="ECO:0007669"/>
    <property type="project" value="TreeGrafter"/>
</dbReference>
<feature type="chain" id="PRO_5040157828" evidence="11">
    <location>
        <begin position="25"/>
        <end position="502"/>
    </location>
</feature>
<keyword evidence="4 10" id="KW-1133">Transmembrane helix</keyword>
<dbReference type="InterPro" id="IPR036055">
    <property type="entry name" value="LDL_receptor-like_sf"/>
</dbReference>
<dbReference type="InterPro" id="IPR002172">
    <property type="entry name" value="LDrepeatLR_classA_rpt"/>
</dbReference>
<dbReference type="GO" id="GO:0005886">
    <property type="term" value="C:plasma membrane"/>
    <property type="evidence" value="ECO:0007669"/>
    <property type="project" value="TreeGrafter"/>
</dbReference>
<evidence type="ECO:0000256" key="10">
    <source>
        <dbReference type="SAM" id="Phobius"/>
    </source>
</evidence>
<keyword evidence="5 10" id="KW-0472">Membrane</keyword>
<evidence type="ECO:0000256" key="1">
    <source>
        <dbReference type="ARBA" id="ARBA00004370"/>
    </source>
</evidence>
<gene>
    <name evidence="14" type="ORF">SKAU_G00191040</name>
</gene>
<dbReference type="GO" id="GO:0030198">
    <property type="term" value="P:extracellular matrix organization"/>
    <property type="evidence" value="ECO:0007669"/>
    <property type="project" value="TreeGrafter"/>
</dbReference>
<evidence type="ECO:0000313" key="15">
    <source>
        <dbReference type="Proteomes" id="UP001152622"/>
    </source>
</evidence>
<feature type="transmembrane region" description="Helical" evidence="10">
    <location>
        <begin position="445"/>
        <end position="467"/>
    </location>
</feature>
<evidence type="ECO:0000256" key="4">
    <source>
        <dbReference type="ARBA" id="ARBA00022989"/>
    </source>
</evidence>
<dbReference type="CDD" id="cd22624">
    <property type="entry name" value="Kunitz_HAI1_2-like"/>
    <property type="match status" value="1"/>
</dbReference>
<dbReference type="CDD" id="cd00112">
    <property type="entry name" value="LDLa"/>
    <property type="match status" value="1"/>
</dbReference>
<evidence type="ECO:0000256" key="8">
    <source>
        <dbReference type="PROSITE-ProRule" id="PRU00124"/>
    </source>
</evidence>
<feature type="domain" description="BPTI/Kunitz inhibitor" evidence="12">
    <location>
        <begin position="369"/>
        <end position="419"/>
    </location>
</feature>
<name>A0A9Q1FDF7_SYNKA</name>
<dbReference type="InterPro" id="IPR013980">
    <property type="entry name" value="MANSC_dom"/>
</dbReference>
<feature type="domain" description="MANSC" evidence="13">
    <location>
        <begin position="39"/>
        <end position="120"/>
    </location>
</feature>
<feature type="disulfide bond" evidence="8">
    <location>
        <begin position="313"/>
        <end position="325"/>
    </location>
</feature>
<dbReference type="Proteomes" id="UP001152622">
    <property type="component" value="Chromosome 6"/>
</dbReference>
<evidence type="ECO:0000259" key="13">
    <source>
        <dbReference type="PROSITE" id="PS50986"/>
    </source>
</evidence>
<dbReference type="PROSITE" id="PS50986">
    <property type="entry name" value="MANSC"/>
    <property type="match status" value="1"/>
</dbReference>
<dbReference type="InterPro" id="IPR035986">
    <property type="entry name" value="PKD_dom_sf"/>
</dbReference>
<dbReference type="CDD" id="cd22623">
    <property type="entry name" value="Kunitz_HAI1_1-like"/>
    <property type="match status" value="1"/>
</dbReference>
<comment type="caution">
    <text evidence="14">The sequence shown here is derived from an EMBL/GenBank/DDBJ whole genome shotgun (WGS) entry which is preliminary data.</text>
</comment>
<dbReference type="FunFam" id="4.10.410.10:FF:000020">
    <property type="entry name" value="Collagen, type VI, alpha 3"/>
    <property type="match status" value="1"/>
</dbReference>
<dbReference type="InterPro" id="IPR011106">
    <property type="entry name" value="MANSC_N"/>
</dbReference>
<dbReference type="PROSITE" id="PS50279">
    <property type="entry name" value="BPTI_KUNITZ_2"/>
    <property type="match status" value="2"/>
</dbReference>
<dbReference type="Pfam" id="PF00014">
    <property type="entry name" value="Kunitz_BPTI"/>
    <property type="match status" value="2"/>
</dbReference>
<feature type="disulfide bond" evidence="8">
    <location>
        <begin position="332"/>
        <end position="347"/>
    </location>
</feature>
<keyword evidence="6 8" id="KW-1015">Disulfide bond</keyword>
<sequence>MPQFLIGLFLSASLLLQTGCPVRAQDTPEGPCSEKYIKGTEDFILDTHESVKDGGIFLRSPEVQRATDCVNSCCKDPNCNLALIENGPEKDTAKACFLFNCLYKQKYVCRFVKKRGFSNYILQSVFDEYIEGPEDIPGDEDKPPIANGGLDRVVQPGQIIKLNGIQSLDDRGIASYKWTQLEGDPSAIMQNTDLQDQVMLTNLHPGVYVFQLTVNDTAGQSGTARVKVQVLTPEESDSYCRAPLKIGPCRAAFSRWHYDSGAQDCKPFLFGGCRSNLNNYLTEKECTSACEGISASASRSAPSPKGEVCGTPCVASQFDCGNNCCVDGEPECDDKKQCSNGFDEHACKNLNSTFNRLLEIPVNEVKVRCTEPPETGPCRASMPRWYYDALQTKCLRFNYGGCRGNENNFGDEDTCMKTCKFVTESDVFTESNIDRSVEASQKGTAAVAAVLAVAILILLVAVGYCFLKRKKEPPRPPVAGASQVSTAEDTERLVYNSTTKPI</sequence>
<dbReference type="SMART" id="SM00131">
    <property type="entry name" value="KU"/>
    <property type="match status" value="2"/>
</dbReference>
<dbReference type="Gene3D" id="2.60.40.10">
    <property type="entry name" value="Immunoglobulins"/>
    <property type="match status" value="1"/>
</dbReference>
<reference evidence="14" key="1">
    <citation type="journal article" date="2023" name="Science">
        <title>Genome structures resolve the early diversification of teleost fishes.</title>
        <authorList>
            <person name="Parey E."/>
            <person name="Louis A."/>
            <person name="Montfort J."/>
            <person name="Bouchez O."/>
            <person name="Roques C."/>
            <person name="Iampietro C."/>
            <person name="Lluch J."/>
            <person name="Castinel A."/>
            <person name="Donnadieu C."/>
            <person name="Desvignes T."/>
            <person name="Floi Bucao C."/>
            <person name="Jouanno E."/>
            <person name="Wen M."/>
            <person name="Mejri S."/>
            <person name="Dirks R."/>
            <person name="Jansen H."/>
            <person name="Henkel C."/>
            <person name="Chen W.J."/>
            <person name="Zahm M."/>
            <person name="Cabau C."/>
            <person name="Klopp C."/>
            <person name="Thompson A.W."/>
            <person name="Robinson-Rechavi M."/>
            <person name="Braasch I."/>
            <person name="Lecointre G."/>
            <person name="Bobe J."/>
            <person name="Postlethwait J.H."/>
            <person name="Berthelot C."/>
            <person name="Roest Crollius H."/>
            <person name="Guiguen Y."/>
        </authorList>
    </citation>
    <scope>NUCLEOTIDE SEQUENCE</scope>
    <source>
        <strain evidence="14">WJC10195</strain>
    </source>
</reference>
<accession>A0A9Q1FDF7</accession>
<dbReference type="SUPFAM" id="SSF57424">
    <property type="entry name" value="LDL receptor-like module"/>
    <property type="match status" value="1"/>
</dbReference>
<evidence type="ECO:0000256" key="9">
    <source>
        <dbReference type="SAM" id="MobiDB-lite"/>
    </source>
</evidence>
<dbReference type="EMBL" id="JAINUF010000006">
    <property type="protein sequence ID" value="KAJ8356310.1"/>
    <property type="molecule type" value="Genomic_DNA"/>
</dbReference>
<evidence type="ECO:0000313" key="14">
    <source>
        <dbReference type="EMBL" id="KAJ8356310.1"/>
    </source>
</evidence>
<dbReference type="PANTHER" id="PTHR46750:SF1">
    <property type="entry name" value="KUNITZ-TYPE PROTEASE INHIBITOR 1"/>
    <property type="match status" value="1"/>
</dbReference>
<proteinExistence type="predicted"/>
<evidence type="ECO:0000256" key="11">
    <source>
        <dbReference type="SAM" id="SignalP"/>
    </source>
</evidence>
<dbReference type="GO" id="GO:0008544">
    <property type="term" value="P:epidermis development"/>
    <property type="evidence" value="ECO:0007669"/>
    <property type="project" value="TreeGrafter"/>
</dbReference>
<dbReference type="FunFam" id="2.60.40.10:FF:000061">
    <property type="entry name" value="Dyslexia-associated protein KIAA0319 homolog"/>
    <property type="match status" value="1"/>
</dbReference>
<dbReference type="InterPro" id="IPR002223">
    <property type="entry name" value="Kunitz_BPTI"/>
</dbReference>
<evidence type="ECO:0000256" key="6">
    <source>
        <dbReference type="ARBA" id="ARBA00023157"/>
    </source>
</evidence>
<keyword evidence="3 11" id="KW-0732">Signal</keyword>
<dbReference type="CDD" id="cd00146">
    <property type="entry name" value="PKD"/>
    <property type="match status" value="1"/>
</dbReference>
<dbReference type="AlphaFoldDB" id="A0A9Q1FDF7"/>
<dbReference type="InterPro" id="IPR036880">
    <property type="entry name" value="Kunitz_BPTI_sf"/>
</dbReference>
<feature type="disulfide bond" evidence="8">
    <location>
        <begin position="320"/>
        <end position="338"/>
    </location>
</feature>
<dbReference type="SUPFAM" id="SSF49299">
    <property type="entry name" value="PKD domain"/>
    <property type="match status" value="1"/>
</dbReference>
<evidence type="ECO:0000259" key="12">
    <source>
        <dbReference type="PROSITE" id="PS50279"/>
    </source>
</evidence>
<dbReference type="InterPro" id="IPR020901">
    <property type="entry name" value="Prtase_inh_Kunz-CS"/>
</dbReference>